<evidence type="ECO:0000256" key="1">
    <source>
        <dbReference type="ARBA" id="ARBA00022448"/>
    </source>
</evidence>
<dbReference type="AlphaFoldDB" id="A0A1G9B0A2"/>
<proteinExistence type="inferred from homology"/>
<keyword evidence="6" id="KW-1278">Translocase</keyword>
<dbReference type="Pfam" id="PF04205">
    <property type="entry name" value="FMN_bind"/>
    <property type="match status" value="1"/>
</dbReference>
<dbReference type="HAMAP" id="MF_00479">
    <property type="entry name" value="RsxG_RnfG"/>
    <property type="match status" value="1"/>
</dbReference>
<comment type="similarity">
    <text evidence="6">Belongs to the RnfG family.</text>
</comment>
<protein>
    <recommendedName>
        <fullName evidence="6">Ion-translocating oxidoreductase complex subunit G</fullName>
        <ecNumber evidence="6">7.-.-.-</ecNumber>
    </recommendedName>
    <alternativeName>
        <fullName evidence="6">Rnf electron transport complex subunit G</fullName>
    </alternativeName>
</protein>
<dbReference type="InterPro" id="IPR010209">
    <property type="entry name" value="Ion_transpt_RnfG/RsxG"/>
</dbReference>
<dbReference type="GO" id="GO:0010181">
    <property type="term" value="F:FMN binding"/>
    <property type="evidence" value="ECO:0007669"/>
    <property type="project" value="InterPro"/>
</dbReference>
<keyword evidence="5 6" id="KW-0249">Electron transport</keyword>
<dbReference type="InterPro" id="IPR007329">
    <property type="entry name" value="FMN-bd"/>
</dbReference>
<dbReference type="RefSeq" id="WP_090368330.1">
    <property type="nucleotide sequence ID" value="NZ_FNEM01000026.1"/>
</dbReference>
<dbReference type="GO" id="GO:0022900">
    <property type="term" value="P:electron transport chain"/>
    <property type="evidence" value="ECO:0007669"/>
    <property type="project" value="UniProtKB-UniRule"/>
</dbReference>
<dbReference type="OrthoDB" id="9784165at2"/>
<keyword evidence="4 6" id="KW-0288">FMN</keyword>
<keyword evidence="10" id="KW-1185">Reference proteome</keyword>
<evidence type="ECO:0000256" key="3">
    <source>
        <dbReference type="ARBA" id="ARBA00022630"/>
    </source>
</evidence>
<comment type="function">
    <text evidence="6">Part of a membrane-bound complex that couples electron transfer with translocation of ions across the membrane.</text>
</comment>
<evidence type="ECO:0000256" key="2">
    <source>
        <dbReference type="ARBA" id="ARBA00022553"/>
    </source>
</evidence>
<dbReference type="PANTHER" id="PTHR36118:SF1">
    <property type="entry name" value="ION-TRANSLOCATING OXIDOREDUCTASE COMPLEX SUBUNIT G"/>
    <property type="match status" value="1"/>
</dbReference>
<dbReference type="EC" id="7.-.-.-" evidence="6"/>
<keyword evidence="6" id="KW-0997">Cell inner membrane</keyword>
<evidence type="ECO:0000256" key="4">
    <source>
        <dbReference type="ARBA" id="ARBA00022643"/>
    </source>
</evidence>
<reference evidence="10" key="1">
    <citation type="submission" date="2016-10" db="EMBL/GenBank/DDBJ databases">
        <authorList>
            <person name="Varghese N."/>
            <person name="Submissions S."/>
        </authorList>
    </citation>
    <scope>NUCLEOTIDE SEQUENCE [LARGE SCALE GENOMIC DNA]</scope>
    <source>
        <strain evidence="10">DSM 23317</strain>
    </source>
</reference>
<dbReference type="NCBIfam" id="NF002519">
    <property type="entry name" value="PRK01908.1"/>
    <property type="match status" value="1"/>
</dbReference>
<sequence>MLASMKRNGLVLALFGMAATAVVAVTHQLTKERIYQQQQQELLKTLHQILPNDSYDLPLHESCHLVTNEQYLGTTKPQRAFVAIKEGLPVAMALETTAPDGYNGDINLIIGVSWDEEILGVRTLSHKETPGLGDSIETRKSDWVLSFNGYILIDEDDKRIGVKKDGGDFDQFTGATITPRAYTKAVRNGLNYIKRFKREITTAPQCGDKS</sequence>
<keyword evidence="1 6" id="KW-0813">Transport</keyword>
<name>A0A1G9B0A2_9GAMM</name>
<dbReference type="PIRSF" id="PIRSF006091">
    <property type="entry name" value="E_trnsport_RnfG"/>
    <property type="match status" value="1"/>
</dbReference>
<gene>
    <name evidence="6" type="primary">rnfG</name>
    <name evidence="9" type="ORF">SAMN04488540_12619</name>
</gene>
<feature type="modified residue" description="FMN phosphoryl threonine" evidence="6">
    <location>
        <position position="176"/>
    </location>
</feature>
<comment type="cofactor">
    <cofactor evidence="6">
        <name>FMN</name>
        <dbReference type="ChEBI" id="CHEBI:58210"/>
    </cofactor>
</comment>
<dbReference type="PANTHER" id="PTHR36118">
    <property type="entry name" value="ION-TRANSLOCATING OXIDOREDUCTASE COMPLEX SUBUNIT G"/>
    <property type="match status" value="1"/>
</dbReference>
<comment type="subcellular location">
    <subcellularLocation>
        <location evidence="6">Cell inner membrane</location>
        <topology evidence="6">Single-pass membrane protein</topology>
    </subcellularLocation>
</comment>
<keyword evidence="7" id="KW-0732">Signal</keyword>
<keyword evidence="3 6" id="KW-0285">Flavoprotein</keyword>
<dbReference type="Proteomes" id="UP000199527">
    <property type="component" value="Unassembled WGS sequence"/>
</dbReference>
<accession>A0A1G9B0A2</accession>
<feature type="domain" description="FMN-binding" evidence="8">
    <location>
        <begin position="101"/>
        <end position="193"/>
    </location>
</feature>
<keyword evidence="2 6" id="KW-0597">Phosphoprotein</keyword>
<dbReference type="NCBIfam" id="TIGR01947">
    <property type="entry name" value="rnfG"/>
    <property type="match status" value="1"/>
</dbReference>
<feature type="signal peptide" evidence="7">
    <location>
        <begin position="1"/>
        <end position="24"/>
    </location>
</feature>
<evidence type="ECO:0000256" key="6">
    <source>
        <dbReference type="HAMAP-Rule" id="MF_00479"/>
    </source>
</evidence>
<organism evidence="9 10">
    <name type="scientific">Ferrimonas sediminum</name>
    <dbReference type="NCBI Taxonomy" id="718193"/>
    <lineage>
        <taxon>Bacteria</taxon>
        <taxon>Pseudomonadati</taxon>
        <taxon>Pseudomonadota</taxon>
        <taxon>Gammaproteobacteria</taxon>
        <taxon>Alteromonadales</taxon>
        <taxon>Ferrimonadaceae</taxon>
        <taxon>Ferrimonas</taxon>
    </lineage>
</organism>
<dbReference type="GO" id="GO:0009055">
    <property type="term" value="F:electron transfer activity"/>
    <property type="evidence" value="ECO:0007669"/>
    <property type="project" value="InterPro"/>
</dbReference>
<keyword evidence="6" id="KW-1133">Transmembrane helix</keyword>
<evidence type="ECO:0000313" key="9">
    <source>
        <dbReference type="EMBL" id="SDK32979.1"/>
    </source>
</evidence>
<comment type="subunit">
    <text evidence="6">The complex is composed of six subunits: RnfA, RnfB, RnfC, RnfD, RnfE and RnfG.</text>
</comment>
<keyword evidence="6" id="KW-1003">Cell membrane</keyword>
<feature type="chain" id="PRO_5011478434" description="Ion-translocating oxidoreductase complex subunit G" evidence="7">
    <location>
        <begin position="25"/>
        <end position="210"/>
    </location>
</feature>
<keyword evidence="6" id="KW-0472">Membrane</keyword>
<dbReference type="GO" id="GO:0005886">
    <property type="term" value="C:plasma membrane"/>
    <property type="evidence" value="ECO:0007669"/>
    <property type="project" value="UniProtKB-SubCell"/>
</dbReference>
<evidence type="ECO:0000259" key="8">
    <source>
        <dbReference type="SMART" id="SM00900"/>
    </source>
</evidence>
<evidence type="ECO:0000256" key="5">
    <source>
        <dbReference type="ARBA" id="ARBA00022982"/>
    </source>
</evidence>
<evidence type="ECO:0000313" key="10">
    <source>
        <dbReference type="Proteomes" id="UP000199527"/>
    </source>
</evidence>
<keyword evidence="6" id="KW-0812">Transmembrane</keyword>
<evidence type="ECO:0000256" key="7">
    <source>
        <dbReference type="SAM" id="SignalP"/>
    </source>
</evidence>
<dbReference type="EMBL" id="FNEM01000026">
    <property type="protein sequence ID" value="SDK32979.1"/>
    <property type="molecule type" value="Genomic_DNA"/>
</dbReference>
<dbReference type="SMART" id="SM00900">
    <property type="entry name" value="FMN_bind"/>
    <property type="match status" value="1"/>
</dbReference>